<accession>A0ABP8KUE8</accession>
<dbReference type="InterPro" id="IPR050707">
    <property type="entry name" value="HTH_MetabolicPath_Reg"/>
</dbReference>
<feature type="region of interest" description="Disordered" evidence="4">
    <location>
        <begin position="1"/>
        <end position="21"/>
    </location>
</feature>
<protein>
    <submittedName>
        <fullName evidence="7">IclR family transcriptional regulator</fullName>
    </submittedName>
</protein>
<evidence type="ECO:0000256" key="3">
    <source>
        <dbReference type="ARBA" id="ARBA00023163"/>
    </source>
</evidence>
<dbReference type="EMBL" id="BAABGN010000001">
    <property type="protein sequence ID" value="GAA4416028.1"/>
    <property type="molecule type" value="Genomic_DNA"/>
</dbReference>
<dbReference type="InterPro" id="IPR005471">
    <property type="entry name" value="Tscrpt_reg_IclR_N"/>
</dbReference>
<dbReference type="InterPro" id="IPR014757">
    <property type="entry name" value="Tscrpt_reg_IclR_C"/>
</dbReference>
<reference evidence="8" key="1">
    <citation type="journal article" date="2019" name="Int. J. Syst. Evol. Microbiol.">
        <title>The Global Catalogue of Microorganisms (GCM) 10K type strain sequencing project: providing services to taxonomists for standard genome sequencing and annotation.</title>
        <authorList>
            <consortium name="The Broad Institute Genomics Platform"/>
            <consortium name="The Broad Institute Genome Sequencing Center for Infectious Disease"/>
            <person name="Wu L."/>
            <person name="Ma J."/>
        </authorList>
    </citation>
    <scope>NUCLEOTIDE SEQUENCE [LARGE SCALE GENOMIC DNA]</scope>
    <source>
        <strain evidence="8">JCM 17810</strain>
    </source>
</reference>
<keyword evidence="2" id="KW-0238">DNA-binding</keyword>
<keyword evidence="8" id="KW-1185">Reference proteome</keyword>
<evidence type="ECO:0000313" key="8">
    <source>
        <dbReference type="Proteomes" id="UP001500622"/>
    </source>
</evidence>
<dbReference type="PROSITE" id="PS51077">
    <property type="entry name" value="HTH_ICLR"/>
    <property type="match status" value="1"/>
</dbReference>
<evidence type="ECO:0000256" key="4">
    <source>
        <dbReference type="SAM" id="MobiDB-lite"/>
    </source>
</evidence>
<dbReference type="Gene3D" id="1.10.10.10">
    <property type="entry name" value="Winged helix-like DNA-binding domain superfamily/Winged helix DNA-binding domain"/>
    <property type="match status" value="1"/>
</dbReference>
<dbReference type="InterPro" id="IPR036390">
    <property type="entry name" value="WH_DNA-bd_sf"/>
</dbReference>
<dbReference type="InterPro" id="IPR029016">
    <property type="entry name" value="GAF-like_dom_sf"/>
</dbReference>
<dbReference type="SMART" id="SM00346">
    <property type="entry name" value="HTH_ICLR"/>
    <property type="match status" value="1"/>
</dbReference>
<evidence type="ECO:0000259" key="6">
    <source>
        <dbReference type="PROSITE" id="PS51078"/>
    </source>
</evidence>
<dbReference type="Proteomes" id="UP001500622">
    <property type="component" value="Unassembled WGS sequence"/>
</dbReference>
<proteinExistence type="predicted"/>
<evidence type="ECO:0000256" key="2">
    <source>
        <dbReference type="ARBA" id="ARBA00023125"/>
    </source>
</evidence>
<dbReference type="SUPFAM" id="SSF55781">
    <property type="entry name" value="GAF domain-like"/>
    <property type="match status" value="1"/>
</dbReference>
<keyword evidence="1" id="KW-0805">Transcription regulation</keyword>
<name>A0ABP8KUE8_9MICO</name>
<sequence>MRHTVVEAQSSTADRPRPRRSSLERVHRLLSSFSYEHTQLSLSELSRRAGLPLSTTHRMVTEMLELGMLERDEDDLLCIGVDVWKFGLLTPKSYGIQRVALPFMQDLYATTGLPVHLGIPEDDQITIVESLRPRGSGPERPYIGQREPMHVVAVGMAMLAFSDPNFQERYLAALEGDRSADAPETIRRELAQTRATGFAVSQRKTAPKIAIGAPVLDRVGLPMGAISLVVPQGTATPPYGHLIRSTARAVQRTAWEQGMG</sequence>
<feature type="domain" description="HTH iclR-type" evidence="5">
    <location>
        <begin position="20"/>
        <end position="88"/>
    </location>
</feature>
<dbReference type="Gene3D" id="3.30.450.40">
    <property type="match status" value="1"/>
</dbReference>
<comment type="caution">
    <text evidence="7">The sequence shown here is derived from an EMBL/GenBank/DDBJ whole genome shotgun (WGS) entry which is preliminary data.</text>
</comment>
<dbReference type="PROSITE" id="PS51078">
    <property type="entry name" value="ICLR_ED"/>
    <property type="match status" value="1"/>
</dbReference>
<evidence type="ECO:0000313" key="7">
    <source>
        <dbReference type="EMBL" id="GAA4416028.1"/>
    </source>
</evidence>
<gene>
    <name evidence="7" type="ORF">GCM10023169_02910</name>
</gene>
<keyword evidence="3" id="KW-0804">Transcription</keyword>
<dbReference type="Pfam" id="PF09339">
    <property type="entry name" value="HTH_IclR"/>
    <property type="match status" value="1"/>
</dbReference>
<feature type="domain" description="IclR-ED" evidence="6">
    <location>
        <begin position="82"/>
        <end position="260"/>
    </location>
</feature>
<dbReference type="Pfam" id="PF01614">
    <property type="entry name" value="IclR_C"/>
    <property type="match status" value="1"/>
</dbReference>
<dbReference type="InterPro" id="IPR036388">
    <property type="entry name" value="WH-like_DNA-bd_sf"/>
</dbReference>
<evidence type="ECO:0000256" key="1">
    <source>
        <dbReference type="ARBA" id="ARBA00023015"/>
    </source>
</evidence>
<organism evidence="7 8">
    <name type="scientific">Georgenia halophila</name>
    <dbReference type="NCBI Taxonomy" id="620889"/>
    <lineage>
        <taxon>Bacteria</taxon>
        <taxon>Bacillati</taxon>
        <taxon>Actinomycetota</taxon>
        <taxon>Actinomycetes</taxon>
        <taxon>Micrococcales</taxon>
        <taxon>Bogoriellaceae</taxon>
        <taxon>Georgenia</taxon>
    </lineage>
</organism>
<dbReference type="SUPFAM" id="SSF46785">
    <property type="entry name" value="Winged helix' DNA-binding domain"/>
    <property type="match status" value="1"/>
</dbReference>
<dbReference type="PANTHER" id="PTHR30136">
    <property type="entry name" value="HELIX-TURN-HELIX TRANSCRIPTIONAL REGULATOR, ICLR FAMILY"/>
    <property type="match status" value="1"/>
</dbReference>
<evidence type="ECO:0000259" key="5">
    <source>
        <dbReference type="PROSITE" id="PS51077"/>
    </source>
</evidence>
<dbReference type="PANTHER" id="PTHR30136:SF24">
    <property type="entry name" value="HTH-TYPE TRANSCRIPTIONAL REPRESSOR ALLR"/>
    <property type="match status" value="1"/>
</dbReference>